<comment type="subcellular location">
    <subcellularLocation>
        <location evidence="1">Nucleus</location>
    </subcellularLocation>
</comment>
<dbReference type="InterPro" id="IPR036866">
    <property type="entry name" value="RibonucZ/Hydroxyglut_hydro"/>
</dbReference>
<dbReference type="GO" id="GO:0006303">
    <property type="term" value="P:double-strand break repair via nonhomologous end joining"/>
    <property type="evidence" value="ECO:0007669"/>
    <property type="project" value="TreeGrafter"/>
</dbReference>
<dbReference type="GO" id="GO:0005634">
    <property type="term" value="C:nucleus"/>
    <property type="evidence" value="ECO:0007669"/>
    <property type="project" value="UniProtKB-SubCell"/>
</dbReference>
<dbReference type="GO" id="GO:0036297">
    <property type="term" value="P:interstrand cross-link repair"/>
    <property type="evidence" value="ECO:0007669"/>
    <property type="project" value="TreeGrafter"/>
</dbReference>
<reference evidence="15" key="1">
    <citation type="submission" date="2025-08" db="UniProtKB">
        <authorList>
            <consortium name="RefSeq"/>
        </authorList>
    </citation>
    <scope>IDENTIFICATION</scope>
    <source>
        <tissue evidence="15">Entire body</tissue>
    </source>
</reference>
<name>A0A1W4WSD0_AGRPL</name>
<evidence type="ECO:0000256" key="8">
    <source>
        <dbReference type="ARBA" id="ARBA00023172"/>
    </source>
</evidence>
<dbReference type="OrthoDB" id="262529at2759"/>
<dbReference type="SUPFAM" id="SSF56281">
    <property type="entry name" value="Metallo-hydrolase/oxidoreductase"/>
    <property type="match status" value="1"/>
</dbReference>
<evidence type="ECO:0000256" key="10">
    <source>
        <dbReference type="ARBA" id="ARBA00023242"/>
    </source>
</evidence>
<dbReference type="GO" id="GO:0000723">
    <property type="term" value="P:telomere maintenance"/>
    <property type="evidence" value="ECO:0007669"/>
    <property type="project" value="TreeGrafter"/>
</dbReference>
<evidence type="ECO:0000256" key="9">
    <source>
        <dbReference type="ARBA" id="ARBA00023204"/>
    </source>
</evidence>
<evidence type="ECO:0000256" key="2">
    <source>
        <dbReference type="ARBA" id="ARBA00010304"/>
    </source>
</evidence>
<dbReference type="PANTHER" id="PTHR23240:SF8">
    <property type="entry name" value="PROTEIN ARTEMIS"/>
    <property type="match status" value="1"/>
</dbReference>
<protein>
    <recommendedName>
        <fullName evidence="11">Protein artemis</fullName>
    </recommendedName>
    <alternativeName>
        <fullName evidence="12">DNA cross-link repair 1C protein</fullName>
    </alternativeName>
</protein>
<dbReference type="RefSeq" id="XP_018326806.1">
    <property type="nucleotide sequence ID" value="XM_018471304.2"/>
</dbReference>
<keyword evidence="5" id="KW-0227">DNA damage</keyword>
<dbReference type="KEGG" id="apln:108738075"/>
<evidence type="ECO:0000259" key="13">
    <source>
        <dbReference type="Pfam" id="PF07522"/>
    </source>
</evidence>
<evidence type="ECO:0000256" key="1">
    <source>
        <dbReference type="ARBA" id="ARBA00004123"/>
    </source>
</evidence>
<dbReference type="GeneID" id="108738075"/>
<dbReference type="Pfam" id="PF07522">
    <property type="entry name" value="DRMBL"/>
    <property type="match status" value="1"/>
</dbReference>
<evidence type="ECO:0000256" key="7">
    <source>
        <dbReference type="ARBA" id="ARBA00022839"/>
    </source>
</evidence>
<sequence>MSNFPGLLPEVPNLSIDRFDGNNYYSTIYLLSHCHFDHLGGIDDPWFLEHLFERSDVFIYMSDVSAQILKGLKPHLSSKIKHLPINSPTLLKVPSHDKNCDTFISVTLIPAGHCPGSVMFLIETNKIILYTGDFRIKPQDIKRFTAFYMLGDTNGDVKNIDKVYLDTTFFHPDHLSFPSREDVVNNLFIFISEWLEKDENNLIFLHTCAHIGYEDLFIELYKKLNISIHVTQSSIEFYKHIPEIGKAVTLNEHSKIHACKDINPKLSKKMCKTYYNKQKHTRTIKLSAYRWTKKRCVENSFFEKSNDNYIHMCYSTHASFEEIREFILFLKPNEIEPCVYHDNAERNQLMEKIIQDIINSYKAKLETSKFLPENGVFKLKKTDQCNKRDILNLLETAPPLKKLKGFSPV</sequence>
<evidence type="ECO:0000256" key="3">
    <source>
        <dbReference type="ARBA" id="ARBA00022722"/>
    </source>
</evidence>
<dbReference type="AlphaFoldDB" id="A0A1W4WSD0"/>
<evidence type="ECO:0000256" key="12">
    <source>
        <dbReference type="ARBA" id="ARBA00042677"/>
    </source>
</evidence>
<proteinExistence type="inferred from homology"/>
<dbReference type="InParanoid" id="A0A1W4WSD0"/>
<keyword evidence="8" id="KW-0233">DNA recombination</keyword>
<evidence type="ECO:0000256" key="4">
    <source>
        <dbReference type="ARBA" id="ARBA00022759"/>
    </source>
</evidence>
<keyword evidence="3" id="KW-0540">Nuclease</keyword>
<dbReference type="PANTHER" id="PTHR23240">
    <property type="entry name" value="DNA CROSS-LINK REPAIR PROTEIN PSO2/SNM1-RELATED"/>
    <property type="match status" value="1"/>
</dbReference>
<evidence type="ECO:0000313" key="14">
    <source>
        <dbReference type="Proteomes" id="UP000192223"/>
    </source>
</evidence>
<feature type="domain" description="DNA repair metallo-beta-lactamase" evidence="13">
    <location>
        <begin position="250"/>
        <end position="340"/>
    </location>
</feature>
<keyword evidence="7" id="KW-0269">Exonuclease</keyword>
<keyword evidence="6" id="KW-0378">Hydrolase</keyword>
<evidence type="ECO:0000313" key="15">
    <source>
        <dbReference type="RefSeq" id="XP_018326806.1"/>
    </source>
</evidence>
<dbReference type="Proteomes" id="UP000192223">
    <property type="component" value="Unplaced"/>
</dbReference>
<keyword evidence="10" id="KW-0539">Nucleus</keyword>
<organism evidence="14 15">
    <name type="scientific">Agrilus planipennis</name>
    <name type="common">Emerald ash borer</name>
    <name type="synonym">Agrilus marcopoli</name>
    <dbReference type="NCBI Taxonomy" id="224129"/>
    <lineage>
        <taxon>Eukaryota</taxon>
        <taxon>Metazoa</taxon>
        <taxon>Ecdysozoa</taxon>
        <taxon>Arthropoda</taxon>
        <taxon>Hexapoda</taxon>
        <taxon>Insecta</taxon>
        <taxon>Pterygota</taxon>
        <taxon>Neoptera</taxon>
        <taxon>Endopterygota</taxon>
        <taxon>Coleoptera</taxon>
        <taxon>Polyphaga</taxon>
        <taxon>Elateriformia</taxon>
        <taxon>Buprestoidea</taxon>
        <taxon>Buprestidae</taxon>
        <taxon>Agrilinae</taxon>
        <taxon>Agrilus</taxon>
    </lineage>
</organism>
<comment type="similarity">
    <text evidence="2">Belongs to the DNA repair metallo-beta-lactamase (DRMBL) family.</text>
</comment>
<keyword evidence="9" id="KW-0234">DNA repair</keyword>
<evidence type="ECO:0000256" key="6">
    <source>
        <dbReference type="ARBA" id="ARBA00022801"/>
    </source>
</evidence>
<dbReference type="InterPro" id="IPR011084">
    <property type="entry name" value="DRMBL"/>
</dbReference>
<dbReference type="GO" id="GO:0006310">
    <property type="term" value="P:DNA recombination"/>
    <property type="evidence" value="ECO:0007669"/>
    <property type="project" value="UniProtKB-KW"/>
</dbReference>
<dbReference type="GO" id="GO:0035312">
    <property type="term" value="F:5'-3' DNA exonuclease activity"/>
    <property type="evidence" value="ECO:0007669"/>
    <property type="project" value="TreeGrafter"/>
</dbReference>
<dbReference type="GO" id="GO:0003684">
    <property type="term" value="F:damaged DNA binding"/>
    <property type="evidence" value="ECO:0007669"/>
    <property type="project" value="TreeGrafter"/>
</dbReference>
<keyword evidence="14" id="KW-1185">Reference proteome</keyword>
<evidence type="ECO:0000256" key="11">
    <source>
        <dbReference type="ARBA" id="ARBA00039759"/>
    </source>
</evidence>
<dbReference type="Gene3D" id="3.60.15.10">
    <property type="entry name" value="Ribonuclease Z/Hydroxyacylglutathione hydrolase-like"/>
    <property type="match status" value="1"/>
</dbReference>
<evidence type="ECO:0000256" key="5">
    <source>
        <dbReference type="ARBA" id="ARBA00022763"/>
    </source>
</evidence>
<keyword evidence="4" id="KW-0255">Endonuclease</keyword>
<dbReference type="STRING" id="224129.A0A1W4WSD0"/>
<gene>
    <name evidence="15" type="primary">LOC108738075</name>
</gene>
<dbReference type="Gene3D" id="3.40.50.12650">
    <property type="match status" value="1"/>
</dbReference>
<dbReference type="GO" id="GO:0004519">
    <property type="term" value="F:endonuclease activity"/>
    <property type="evidence" value="ECO:0007669"/>
    <property type="project" value="UniProtKB-KW"/>
</dbReference>
<accession>A0A1W4WSD0</accession>